<proteinExistence type="predicted"/>
<keyword evidence="2" id="KW-1185">Reference proteome</keyword>
<name>A0A0E0NA01_ORYRU</name>
<sequence>MLLDDTSSSGKPPDSKLWDKLRRIRPVIPSHAQQSVPFFHDMPRPPSFESPVRNWMSEFLSCSVQELVGEAKKSSSTRAWPRLAAMLDQTAASLEGLRID</sequence>
<reference evidence="1" key="2">
    <citation type="submission" date="2015-06" db="UniProtKB">
        <authorList>
            <consortium name="EnsemblPlants"/>
        </authorList>
    </citation>
    <scope>IDENTIFICATION</scope>
</reference>
<protein>
    <submittedName>
        <fullName evidence="1">Uncharacterized protein</fullName>
    </submittedName>
</protein>
<dbReference type="AlphaFoldDB" id="A0A0E0NA01"/>
<evidence type="ECO:0000313" key="2">
    <source>
        <dbReference type="Proteomes" id="UP000008022"/>
    </source>
</evidence>
<accession>A0A0E0NA01</accession>
<evidence type="ECO:0000313" key="1">
    <source>
        <dbReference type="EnsemblPlants" id="ORUFI02G04240.1"/>
    </source>
</evidence>
<dbReference type="HOGENOM" id="CLU_097339_2_0_1"/>
<dbReference type="Proteomes" id="UP000008022">
    <property type="component" value="Unassembled WGS sequence"/>
</dbReference>
<dbReference type="OMA" id="PVRNWMS"/>
<reference evidence="2" key="1">
    <citation type="submission" date="2013-06" db="EMBL/GenBank/DDBJ databases">
        <authorList>
            <person name="Zhao Q."/>
        </authorList>
    </citation>
    <scope>NUCLEOTIDE SEQUENCE</scope>
    <source>
        <strain evidence="2">cv. W1943</strain>
    </source>
</reference>
<dbReference type="EnsemblPlants" id="ORUFI02G04240.1">
    <property type="protein sequence ID" value="ORUFI02G04240.1"/>
    <property type="gene ID" value="ORUFI02G04240"/>
</dbReference>
<organism evidence="1 2">
    <name type="scientific">Oryza rufipogon</name>
    <name type="common">Brownbeard rice</name>
    <name type="synonym">Asian wild rice</name>
    <dbReference type="NCBI Taxonomy" id="4529"/>
    <lineage>
        <taxon>Eukaryota</taxon>
        <taxon>Viridiplantae</taxon>
        <taxon>Streptophyta</taxon>
        <taxon>Embryophyta</taxon>
        <taxon>Tracheophyta</taxon>
        <taxon>Spermatophyta</taxon>
        <taxon>Magnoliopsida</taxon>
        <taxon>Liliopsida</taxon>
        <taxon>Poales</taxon>
        <taxon>Poaceae</taxon>
        <taxon>BOP clade</taxon>
        <taxon>Oryzoideae</taxon>
        <taxon>Oryzeae</taxon>
        <taxon>Oryzinae</taxon>
        <taxon>Oryza</taxon>
    </lineage>
</organism>
<dbReference type="Gramene" id="ORUFI02G04240.1">
    <property type="protein sequence ID" value="ORUFI02G04240.1"/>
    <property type="gene ID" value="ORUFI02G04240"/>
</dbReference>